<dbReference type="AlphaFoldDB" id="A0A4Z1SS68"/>
<keyword evidence="2" id="KW-1185">Reference proteome</keyword>
<dbReference type="VEuPathDB" id="GiardiaDB:GMRT_12644"/>
<evidence type="ECO:0000313" key="2">
    <source>
        <dbReference type="Proteomes" id="UP000315496"/>
    </source>
</evidence>
<organism evidence="1 2">
    <name type="scientific">Giardia muris</name>
    <dbReference type="NCBI Taxonomy" id="5742"/>
    <lineage>
        <taxon>Eukaryota</taxon>
        <taxon>Metamonada</taxon>
        <taxon>Diplomonadida</taxon>
        <taxon>Hexamitidae</taxon>
        <taxon>Giardiinae</taxon>
        <taxon>Giardia</taxon>
    </lineage>
</organism>
<protein>
    <submittedName>
        <fullName evidence="1">Uncharacterized protein</fullName>
    </submittedName>
</protein>
<evidence type="ECO:0000313" key="1">
    <source>
        <dbReference type="EMBL" id="TNJ27835.1"/>
    </source>
</evidence>
<dbReference type="Proteomes" id="UP000315496">
    <property type="component" value="Chromosome 3"/>
</dbReference>
<sequence>MQAPALIVNTYDGADWVGASPALQAFVRATTENFTRLSRWILQPPDPEETKPPSRLGSAEVQRRLQTARHQDAFEATRTRLDAMDARIDAIELGLKSLRDHVDRRLDEAFNVLKRRLDAIADASDTAHAHTHTPRPEIEGDIAIRVEEMEKKYAALLEDVFARLGAASQRLEQPRRDPAESTLSVATADALSADISEQRKALQRLETSVTTTLDAIREVRERTTSCETTIAEALQTFNTSEAVNALKTQEDISKRLSVLEASLSTVETDVLSLERLTKQLRTQSLESIETLRDSLGSLDAGIARLAAETQDGLDRLGKELQETEDELHVELSGCKSIVLGAGTFKEYELYRRKAYDELLSDQQRARGVDFLSPVEMRLHRLENLLLDHLAHCPST</sequence>
<comment type="caution">
    <text evidence="1">The sequence shown here is derived from an EMBL/GenBank/DDBJ whole genome shotgun (WGS) entry which is preliminary data.</text>
</comment>
<name>A0A4Z1SS68_GIAMU</name>
<proteinExistence type="predicted"/>
<reference evidence="1 2" key="1">
    <citation type="submission" date="2019-05" db="EMBL/GenBank/DDBJ databases">
        <title>The compact genome of Giardia muris reveals important steps in the evolution of intestinal protozoan parasites.</title>
        <authorList>
            <person name="Xu F."/>
            <person name="Jimenez-Gonzalez A."/>
            <person name="Einarsson E."/>
            <person name="Astvaldsson A."/>
            <person name="Peirasmaki D."/>
            <person name="Eckmann L."/>
            <person name="Andersson J.O."/>
            <person name="Svard S.G."/>
            <person name="Jerlstrom-Hultqvist J."/>
        </authorList>
    </citation>
    <scope>NUCLEOTIDE SEQUENCE [LARGE SCALE GENOMIC DNA]</scope>
    <source>
        <strain evidence="1 2">Roberts-Thomson</strain>
    </source>
</reference>
<gene>
    <name evidence="1" type="ORF">GMRT_12644</name>
</gene>
<dbReference type="EMBL" id="VDLU01000003">
    <property type="protein sequence ID" value="TNJ27835.1"/>
    <property type="molecule type" value="Genomic_DNA"/>
</dbReference>
<accession>A0A4Z1SS68</accession>